<sequence length="18" mass="1973">MVVSQPFVSGMNLSLVHQ</sequence>
<organism evidence="1">
    <name type="scientific">Arundo donax</name>
    <name type="common">Giant reed</name>
    <name type="synonym">Donax arundinaceus</name>
    <dbReference type="NCBI Taxonomy" id="35708"/>
    <lineage>
        <taxon>Eukaryota</taxon>
        <taxon>Viridiplantae</taxon>
        <taxon>Streptophyta</taxon>
        <taxon>Embryophyta</taxon>
        <taxon>Tracheophyta</taxon>
        <taxon>Spermatophyta</taxon>
        <taxon>Magnoliopsida</taxon>
        <taxon>Liliopsida</taxon>
        <taxon>Poales</taxon>
        <taxon>Poaceae</taxon>
        <taxon>PACMAD clade</taxon>
        <taxon>Arundinoideae</taxon>
        <taxon>Arundineae</taxon>
        <taxon>Arundo</taxon>
    </lineage>
</organism>
<reference evidence="1" key="1">
    <citation type="submission" date="2014-09" db="EMBL/GenBank/DDBJ databases">
        <authorList>
            <person name="Magalhaes I.L.F."/>
            <person name="Oliveira U."/>
            <person name="Santos F.R."/>
            <person name="Vidigal T.H.D.A."/>
            <person name="Brescovit A.D."/>
            <person name="Santos A.J."/>
        </authorList>
    </citation>
    <scope>NUCLEOTIDE SEQUENCE</scope>
    <source>
        <tissue evidence="1">Shoot tissue taken approximately 20 cm above the soil surface</tissue>
    </source>
</reference>
<proteinExistence type="predicted"/>
<dbReference type="AlphaFoldDB" id="A0A0A9ET04"/>
<protein>
    <submittedName>
        <fullName evidence="1">Uncharacterized protein</fullName>
    </submittedName>
</protein>
<name>A0A0A9ET04_ARUDO</name>
<dbReference type="EMBL" id="GBRH01195797">
    <property type="protein sequence ID" value="JAE02099.1"/>
    <property type="molecule type" value="Transcribed_RNA"/>
</dbReference>
<reference evidence="1" key="2">
    <citation type="journal article" date="2015" name="Data Brief">
        <title>Shoot transcriptome of the giant reed, Arundo donax.</title>
        <authorList>
            <person name="Barrero R.A."/>
            <person name="Guerrero F.D."/>
            <person name="Moolhuijzen P."/>
            <person name="Goolsby J.A."/>
            <person name="Tidwell J."/>
            <person name="Bellgard S.E."/>
            <person name="Bellgard M.I."/>
        </authorList>
    </citation>
    <scope>NUCLEOTIDE SEQUENCE</scope>
    <source>
        <tissue evidence="1">Shoot tissue taken approximately 20 cm above the soil surface</tissue>
    </source>
</reference>
<evidence type="ECO:0000313" key="1">
    <source>
        <dbReference type="EMBL" id="JAE02099.1"/>
    </source>
</evidence>
<accession>A0A0A9ET04</accession>